<name>A0A198AHT7_9BACL</name>
<dbReference type="FunFam" id="3.20.20.30:FF:000002">
    <property type="entry name" value="LLM class flavin-dependent oxidoreductase"/>
    <property type="match status" value="1"/>
</dbReference>
<dbReference type="InterPro" id="IPR036661">
    <property type="entry name" value="Luciferase-like_sf"/>
</dbReference>
<dbReference type="GO" id="GO:0005829">
    <property type="term" value="C:cytosol"/>
    <property type="evidence" value="ECO:0007669"/>
    <property type="project" value="TreeGrafter"/>
</dbReference>
<dbReference type="OrthoDB" id="9780518at2"/>
<comment type="caution">
    <text evidence="3">The sequence shown here is derived from an EMBL/GenBank/DDBJ whole genome shotgun (WGS) entry which is preliminary data.</text>
</comment>
<sequence length="343" mass="37230">MLKLSILDQSPVSSGFTHSEALQQTITLAQLADRLGYTRFWVSEHHNSAGLAGSSPEVLISTLAARTSRIRLGSGGVLLPHYSAYKVAENFRMLEALYPGRIDLGIGRAPGGTPHTAKALRGVSADLFEGLERFPAQVTDLLRFLTDSVEPGHVFEGIRATPLVASMPQVWLLGSTGQSGVYASQAGAAFCFAHFINGAGGQHAVRSYRSSFQPSALNVVPQATVCIYVLCAETTAEAEELATSVDLRILQMEKGEFTGVKSPKEAAEYTYSDWDQTRVRDNRSRMIVGNPGQVREQILLLAESYGVDEVMVVAGGHQVETRLRTVELLAEAFELSHHHSYVI</sequence>
<organism evidence="3 4">
    <name type="scientific">Paenibacillus oryzisoli</name>
    <dbReference type="NCBI Taxonomy" id="1850517"/>
    <lineage>
        <taxon>Bacteria</taxon>
        <taxon>Bacillati</taxon>
        <taxon>Bacillota</taxon>
        <taxon>Bacilli</taxon>
        <taxon>Bacillales</taxon>
        <taxon>Paenibacillaceae</taxon>
        <taxon>Paenibacillus</taxon>
    </lineage>
</organism>
<dbReference type="InterPro" id="IPR011251">
    <property type="entry name" value="Luciferase-like_dom"/>
</dbReference>
<evidence type="ECO:0000259" key="2">
    <source>
        <dbReference type="Pfam" id="PF00296"/>
    </source>
</evidence>
<keyword evidence="4" id="KW-1185">Reference proteome</keyword>
<dbReference type="InterPro" id="IPR050766">
    <property type="entry name" value="Bact_Lucif_Oxidored"/>
</dbReference>
<dbReference type="NCBIfam" id="TIGR03558">
    <property type="entry name" value="oxido_grp_1"/>
    <property type="match status" value="1"/>
</dbReference>
<dbReference type="RefSeq" id="WP_068663254.1">
    <property type="nucleotide sequence ID" value="NZ_LYPB01000050.1"/>
</dbReference>
<dbReference type="PANTHER" id="PTHR30137:SF19">
    <property type="entry name" value="LUCIFERASE-LIKE MONOOXYGENASE"/>
    <property type="match status" value="1"/>
</dbReference>
<proteinExistence type="predicted"/>
<dbReference type="AlphaFoldDB" id="A0A198AHT7"/>
<feature type="domain" description="Luciferase-like" evidence="2">
    <location>
        <begin position="8"/>
        <end position="307"/>
    </location>
</feature>
<evidence type="ECO:0000313" key="4">
    <source>
        <dbReference type="Proteomes" id="UP000078454"/>
    </source>
</evidence>
<dbReference type="STRING" id="1850517.A8708_18990"/>
<comment type="similarity">
    <text evidence="1">To bacterial alkanal monooxygenase alpha and beta chains.</text>
</comment>
<dbReference type="Pfam" id="PF00296">
    <property type="entry name" value="Bac_luciferase"/>
    <property type="match status" value="1"/>
</dbReference>
<protein>
    <recommendedName>
        <fullName evidence="2">Luciferase-like domain-containing protein</fullName>
    </recommendedName>
</protein>
<dbReference type="InterPro" id="IPR019949">
    <property type="entry name" value="CmoO-like"/>
</dbReference>
<dbReference type="Proteomes" id="UP000078454">
    <property type="component" value="Unassembled WGS sequence"/>
</dbReference>
<dbReference type="GO" id="GO:0016705">
    <property type="term" value="F:oxidoreductase activity, acting on paired donors, with incorporation or reduction of molecular oxygen"/>
    <property type="evidence" value="ECO:0007669"/>
    <property type="project" value="InterPro"/>
</dbReference>
<dbReference type="PANTHER" id="PTHR30137">
    <property type="entry name" value="LUCIFERASE-LIKE MONOOXYGENASE"/>
    <property type="match status" value="1"/>
</dbReference>
<dbReference type="SUPFAM" id="SSF51679">
    <property type="entry name" value="Bacterial luciferase-like"/>
    <property type="match status" value="1"/>
</dbReference>
<dbReference type="EMBL" id="LYPB01000050">
    <property type="protein sequence ID" value="OAS20630.1"/>
    <property type="molecule type" value="Genomic_DNA"/>
</dbReference>
<accession>A0A198AHT7</accession>
<reference evidence="3 4" key="1">
    <citation type="submission" date="2016-05" db="EMBL/GenBank/DDBJ databases">
        <title>Paenibacillus sp. 1ZS3-15 nov., isolated from the rhizosphere soil.</title>
        <authorList>
            <person name="Zhang X.X."/>
            <person name="Zhang J."/>
        </authorList>
    </citation>
    <scope>NUCLEOTIDE SEQUENCE [LARGE SCALE GENOMIC DNA]</scope>
    <source>
        <strain evidence="3 4">1ZS3-15</strain>
    </source>
</reference>
<gene>
    <name evidence="3" type="ORF">A8708_18990</name>
</gene>
<dbReference type="Gene3D" id="3.20.20.30">
    <property type="entry name" value="Luciferase-like domain"/>
    <property type="match status" value="1"/>
</dbReference>
<evidence type="ECO:0000313" key="3">
    <source>
        <dbReference type="EMBL" id="OAS20630.1"/>
    </source>
</evidence>
<evidence type="ECO:0000256" key="1">
    <source>
        <dbReference type="ARBA" id="ARBA00007789"/>
    </source>
</evidence>